<dbReference type="RefSeq" id="WP_048468076.1">
    <property type="nucleotide sequence ID" value="NZ_LABX01000443.1"/>
</dbReference>
<evidence type="ECO:0000256" key="2">
    <source>
        <dbReference type="SAM" id="SignalP"/>
    </source>
</evidence>
<dbReference type="OrthoDB" id="8009505at2"/>
<comment type="caution">
    <text evidence="3">The sequence shown here is derived from an EMBL/GenBank/DDBJ whole genome shotgun (WGS) entry which is preliminary data.</text>
</comment>
<feature type="compositionally biased region" description="Gly residues" evidence="1">
    <location>
        <begin position="171"/>
        <end position="202"/>
    </location>
</feature>
<dbReference type="EMBL" id="LABX01000443">
    <property type="protein sequence ID" value="KMO24868.1"/>
    <property type="molecule type" value="Genomic_DNA"/>
</dbReference>
<keyword evidence="2" id="KW-0732">Signal</keyword>
<dbReference type="AlphaFoldDB" id="A0A0J6RU11"/>
<dbReference type="Proteomes" id="UP000035929">
    <property type="component" value="Unassembled WGS sequence"/>
</dbReference>
<evidence type="ECO:0000313" key="3">
    <source>
        <dbReference type="EMBL" id="KMO24868.1"/>
    </source>
</evidence>
<feature type="signal peptide" evidence="2">
    <location>
        <begin position="1"/>
        <end position="20"/>
    </location>
</feature>
<evidence type="ECO:0000256" key="1">
    <source>
        <dbReference type="SAM" id="MobiDB-lite"/>
    </source>
</evidence>
<gene>
    <name evidence="3" type="ORF">VP06_33210</name>
</gene>
<evidence type="ECO:0000313" key="4">
    <source>
        <dbReference type="Proteomes" id="UP000035929"/>
    </source>
</evidence>
<protein>
    <submittedName>
        <fullName evidence="3">Uncharacterized protein</fullName>
    </submittedName>
</protein>
<reference evidence="3 4" key="1">
    <citation type="submission" date="2015-03" db="EMBL/GenBank/DDBJ databases">
        <title>Genome sequencing of Methylobacterium aquaticum DSM16371 type strain.</title>
        <authorList>
            <person name="Chaudhry V."/>
            <person name="Patil P.B."/>
        </authorList>
    </citation>
    <scope>NUCLEOTIDE SEQUENCE [LARGE SCALE GENOMIC DNA]</scope>
    <source>
        <strain evidence="3 4">DSM 16371</strain>
    </source>
</reference>
<sequence>MKTLPLLLIAGGTIAAGAVAATGPGPSAPDSSALVRRTGSGDGAGLPGAPGGRAGAPGRPGGWSGGWADGGDQAEPEGLRAYCVAVLGGSGSRSRAGTFRPGDCVGLFAAMARPDLPGYEDDVPNPGSALGRTCATLLKPGVLPQAGEPEACSAYVASLETSGRRREAAGAGSGAGSGGRAPDGPSIDGGIGGRGGPGGSGR</sequence>
<feature type="chain" id="PRO_5005280998" evidence="2">
    <location>
        <begin position="21"/>
        <end position="202"/>
    </location>
</feature>
<accession>A0A0J6RU11</accession>
<feature type="region of interest" description="Disordered" evidence="1">
    <location>
        <begin position="163"/>
        <end position="202"/>
    </location>
</feature>
<feature type="compositionally biased region" description="Gly residues" evidence="1">
    <location>
        <begin position="40"/>
        <end position="69"/>
    </location>
</feature>
<proteinExistence type="predicted"/>
<dbReference type="PATRIC" id="fig|270351.6.peg.5710"/>
<organism evidence="3 4">
    <name type="scientific">Methylobacterium aquaticum</name>
    <dbReference type="NCBI Taxonomy" id="270351"/>
    <lineage>
        <taxon>Bacteria</taxon>
        <taxon>Pseudomonadati</taxon>
        <taxon>Pseudomonadota</taxon>
        <taxon>Alphaproteobacteria</taxon>
        <taxon>Hyphomicrobiales</taxon>
        <taxon>Methylobacteriaceae</taxon>
        <taxon>Methylobacterium</taxon>
    </lineage>
</organism>
<name>A0A0J6RU11_9HYPH</name>
<feature type="region of interest" description="Disordered" evidence="1">
    <location>
        <begin position="21"/>
        <end position="71"/>
    </location>
</feature>